<evidence type="ECO:0000313" key="2">
    <source>
        <dbReference type="Proteomes" id="UP001348817"/>
    </source>
</evidence>
<gene>
    <name evidence="1" type="ORF">FUAX_11650</name>
</gene>
<dbReference type="Proteomes" id="UP001348817">
    <property type="component" value="Chromosome"/>
</dbReference>
<proteinExistence type="predicted"/>
<accession>A0AAU9CL21</accession>
<dbReference type="KEGG" id="fax:FUAX_11650"/>
<name>A0AAU9CL21_9BACT</name>
<dbReference type="AlphaFoldDB" id="A0AAU9CL21"/>
<protein>
    <submittedName>
        <fullName evidence="1">Uncharacterized protein</fullName>
    </submittedName>
</protein>
<dbReference type="EMBL" id="AP025314">
    <property type="protein sequence ID" value="BDD08733.1"/>
    <property type="molecule type" value="Genomic_DNA"/>
</dbReference>
<sequence>MVVSSYFLRRFMNRPCKTNKNGKIRKEILVRRKRHKKLSFRPDGLESMNNFRTDIIRQRGSLDGLPAWFVQCEGCVIDG</sequence>
<keyword evidence="2" id="KW-1185">Reference proteome</keyword>
<organism evidence="1 2">
    <name type="scientific">Fulvitalea axinellae</name>
    <dbReference type="NCBI Taxonomy" id="1182444"/>
    <lineage>
        <taxon>Bacteria</taxon>
        <taxon>Pseudomonadati</taxon>
        <taxon>Bacteroidota</taxon>
        <taxon>Cytophagia</taxon>
        <taxon>Cytophagales</taxon>
        <taxon>Persicobacteraceae</taxon>
        <taxon>Fulvitalea</taxon>
    </lineage>
</organism>
<evidence type="ECO:0000313" key="1">
    <source>
        <dbReference type="EMBL" id="BDD08733.1"/>
    </source>
</evidence>
<reference evidence="1 2" key="1">
    <citation type="submission" date="2021-12" db="EMBL/GenBank/DDBJ databases">
        <title>Genome sequencing of bacteria with rrn-lacking chromosome and rrn-plasmid.</title>
        <authorList>
            <person name="Anda M."/>
            <person name="Iwasaki W."/>
        </authorList>
    </citation>
    <scope>NUCLEOTIDE SEQUENCE [LARGE SCALE GENOMIC DNA]</scope>
    <source>
        <strain evidence="1 2">DSM 100852</strain>
    </source>
</reference>